<dbReference type="GO" id="GO:0016787">
    <property type="term" value="F:hydrolase activity"/>
    <property type="evidence" value="ECO:0007669"/>
    <property type="project" value="UniProtKB-KW"/>
</dbReference>
<dbReference type="GO" id="GO:0044281">
    <property type="term" value="P:small molecule metabolic process"/>
    <property type="evidence" value="ECO:0007669"/>
    <property type="project" value="UniProtKB-ARBA"/>
</dbReference>
<dbReference type="KEGG" id="tsph:KIH39_01100"/>
<dbReference type="EMBL" id="CP074694">
    <property type="protein sequence ID" value="QVL32544.1"/>
    <property type="molecule type" value="Genomic_DNA"/>
</dbReference>
<evidence type="ECO:0000259" key="3">
    <source>
        <dbReference type="Pfam" id="PF01557"/>
    </source>
</evidence>
<organism evidence="4 5">
    <name type="scientific">Telmatocola sphagniphila</name>
    <dbReference type="NCBI Taxonomy" id="1123043"/>
    <lineage>
        <taxon>Bacteria</taxon>
        <taxon>Pseudomonadati</taxon>
        <taxon>Planctomycetota</taxon>
        <taxon>Planctomycetia</taxon>
        <taxon>Gemmatales</taxon>
        <taxon>Gemmataceae</taxon>
    </lineage>
</organism>
<evidence type="ECO:0000313" key="5">
    <source>
        <dbReference type="Proteomes" id="UP000676194"/>
    </source>
</evidence>
<sequence length="323" mass="36245">MRLCRFRFEDSMEEQIGFYQEDGVISCEEAFRASGESQHHVLRPEKQNLLLQYLAADPFYPMSLMEATEKVYGWLVKHPDRAQKLKRTDYEILLPIERPNKLLLLAGNYAEHIIERGGTVAEREETFPYVFMKPPSTTLIPSQAPIVIPKNAPWGVDWECELAVVMGRKVRNISEQDAPAAIAGYTIVNDISQRQFKPNPTRKRRERDVFFDWQHGKWFDSFCPCGPALLVAGDQIDPQKLKLRLTVNGEVKQEGSTGQMIFSVAAIVAFISTFVTLEPGDIISTGTPKGVGSVSGIYLKPGDEVEASIEGIGLLRNSVVAEK</sequence>
<dbReference type="RefSeq" id="WP_213497436.1">
    <property type="nucleotide sequence ID" value="NZ_CP074694.1"/>
</dbReference>
<dbReference type="InterPro" id="IPR011234">
    <property type="entry name" value="Fumarylacetoacetase-like_C"/>
</dbReference>
<keyword evidence="4" id="KW-0378">Hydrolase</keyword>
<feature type="domain" description="Fumarylacetoacetase-like C-terminal" evidence="3">
    <location>
        <begin position="106"/>
        <end position="320"/>
    </location>
</feature>
<dbReference type="Proteomes" id="UP000676194">
    <property type="component" value="Chromosome"/>
</dbReference>
<gene>
    <name evidence="4" type="ORF">KIH39_01100</name>
</gene>
<dbReference type="Gene3D" id="3.90.850.10">
    <property type="entry name" value="Fumarylacetoacetase-like, C-terminal domain"/>
    <property type="match status" value="1"/>
</dbReference>
<keyword evidence="5" id="KW-1185">Reference proteome</keyword>
<dbReference type="Pfam" id="PF01557">
    <property type="entry name" value="FAA_hydrolase"/>
    <property type="match status" value="1"/>
</dbReference>
<accession>A0A8E6B770</accession>
<evidence type="ECO:0000256" key="2">
    <source>
        <dbReference type="ARBA" id="ARBA00022723"/>
    </source>
</evidence>
<evidence type="ECO:0000256" key="1">
    <source>
        <dbReference type="ARBA" id="ARBA00010211"/>
    </source>
</evidence>
<proteinExistence type="inferred from homology"/>
<name>A0A8E6B770_9BACT</name>
<dbReference type="PANTHER" id="PTHR42796">
    <property type="entry name" value="FUMARYLACETOACETATE HYDROLASE DOMAIN-CONTAINING PROTEIN 2A-RELATED"/>
    <property type="match status" value="1"/>
</dbReference>
<evidence type="ECO:0000313" key="4">
    <source>
        <dbReference type="EMBL" id="QVL32544.1"/>
    </source>
</evidence>
<dbReference type="InterPro" id="IPR036663">
    <property type="entry name" value="Fumarylacetoacetase_C_sf"/>
</dbReference>
<dbReference type="GO" id="GO:0046872">
    <property type="term" value="F:metal ion binding"/>
    <property type="evidence" value="ECO:0007669"/>
    <property type="project" value="UniProtKB-KW"/>
</dbReference>
<dbReference type="InterPro" id="IPR051121">
    <property type="entry name" value="FAH"/>
</dbReference>
<reference evidence="4" key="1">
    <citation type="submission" date="2021-05" db="EMBL/GenBank/DDBJ databases">
        <title>Complete genome sequence of the cellulolytic planctomycete Telmatocola sphagniphila SP2T and characterization of the first cellulase from planctomycetes.</title>
        <authorList>
            <person name="Rakitin A.L."/>
            <person name="Beletsky A.V."/>
            <person name="Naumoff D.G."/>
            <person name="Kulichevskaya I.S."/>
            <person name="Mardanov A.V."/>
            <person name="Ravin N.V."/>
            <person name="Dedysh S.N."/>
        </authorList>
    </citation>
    <scope>NUCLEOTIDE SEQUENCE</scope>
    <source>
        <strain evidence="4">SP2T</strain>
    </source>
</reference>
<dbReference type="SUPFAM" id="SSF56529">
    <property type="entry name" value="FAH"/>
    <property type="match status" value="1"/>
</dbReference>
<dbReference type="AlphaFoldDB" id="A0A8E6B770"/>
<keyword evidence="2" id="KW-0479">Metal-binding</keyword>
<comment type="similarity">
    <text evidence="1">Belongs to the FAH family.</text>
</comment>
<dbReference type="PANTHER" id="PTHR42796:SF4">
    <property type="entry name" value="FUMARYLACETOACETATE HYDROLASE DOMAIN-CONTAINING PROTEIN 2A"/>
    <property type="match status" value="1"/>
</dbReference>
<protein>
    <submittedName>
        <fullName evidence="4">Fumarylacetoacetate hydrolase family protein</fullName>
    </submittedName>
</protein>